<feature type="compositionally biased region" description="Pro residues" evidence="2">
    <location>
        <begin position="243"/>
        <end position="255"/>
    </location>
</feature>
<protein>
    <submittedName>
        <fullName evidence="4">Putative cell growth/differentiation regulator</fullName>
    </submittedName>
</protein>
<feature type="region of interest" description="Disordered" evidence="2">
    <location>
        <begin position="218"/>
        <end position="271"/>
    </location>
</feature>
<feature type="coiled-coil region" evidence="1">
    <location>
        <begin position="432"/>
        <end position="480"/>
    </location>
</feature>
<accession>A0A6B2EDP1</accession>
<reference evidence="4" key="1">
    <citation type="submission" date="2019-10" db="EMBL/GenBank/DDBJ databases">
        <title>Short sand fly seasons in Tbilisi, Georgia, hinder development of host immunity to saliva of the visceral leishmaniasis vector Phlebotomus kandelakii.</title>
        <authorList>
            <person name="Oliveira F."/>
            <person name="Giorgobiani E."/>
            <person name="Guimaraes-Costa A.B."/>
            <person name="Abdeladhim M."/>
            <person name="Oristian J."/>
            <person name="Tskhvaradze L."/>
            <person name="Tsertsvadze N."/>
            <person name="Zakalashvili M."/>
            <person name="Valenzuela J.G."/>
            <person name="Kamhawi S."/>
        </authorList>
    </citation>
    <scope>NUCLEOTIDE SEQUENCE</scope>
    <source>
        <strain evidence="4">Wild-capture in Tbilisi</strain>
        <tissue evidence="4">Salivary glands</tissue>
    </source>
</reference>
<evidence type="ECO:0000259" key="3">
    <source>
        <dbReference type="PROSITE" id="PS50200"/>
    </source>
</evidence>
<evidence type="ECO:0000256" key="2">
    <source>
        <dbReference type="SAM" id="MobiDB-lite"/>
    </source>
</evidence>
<feature type="compositionally biased region" description="Basic and acidic residues" evidence="2">
    <location>
        <begin position="121"/>
        <end position="138"/>
    </location>
</feature>
<keyword evidence="1" id="KW-0175">Coiled coil</keyword>
<dbReference type="Gene3D" id="3.10.20.90">
    <property type="entry name" value="Phosphatidylinositol 3-kinase Catalytic Subunit, Chain A, domain 1"/>
    <property type="match status" value="1"/>
</dbReference>
<dbReference type="GO" id="GO:0007165">
    <property type="term" value="P:signal transduction"/>
    <property type="evidence" value="ECO:0007669"/>
    <property type="project" value="InterPro"/>
</dbReference>
<evidence type="ECO:0000313" key="4">
    <source>
        <dbReference type="EMBL" id="NBJ61285.1"/>
    </source>
</evidence>
<dbReference type="InterPro" id="IPR029071">
    <property type="entry name" value="Ubiquitin-like_domsf"/>
</dbReference>
<dbReference type="PANTHER" id="PTHR15286:SF6">
    <property type="entry name" value="GH01133P"/>
    <property type="match status" value="1"/>
</dbReference>
<dbReference type="InterPro" id="IPR000159">
    <property type="entry name" value="RA_dom"/>
</dbReference>
<dbReference type="AlphaFoldDB" id="A0A6B2EDP1"/>
<name>A0A6B2EDP1_9DIPT</name>
<dbReference type="PANTHER" id="PTHR15286">
    <property type="entry name" value="RAS-ASSOCIATING DOMAIN CONTAINING PROTEIN"/>
    <property type="match status" value="1"/>
</dbReference>
<dbReference type="PROSITE" id="PS50200">
    <property type="entry name" value="RA"/>
    <property type="match status" value="1"/>
</dbReference>
<proteinExistence type="predicted"/>
<organism evidence="4">
    <name type="scientific">Phlebotomus kandelakii</name>
    <dbReference type="NCBI Taxonomy" id="1109342"/>
    <lineage>
        <taxon>Eukaryota</taxon>
        <taxon>Metazoa</taxon>
        <taxon>Ecdysozoa</taxon>
        <taxon>Arthropoda</taxon>
        <taxon>Hexapoda</taxon>
        <taxon>Insecta</taxon>
        <taxon>Pterygota</taxon>
        <taxon>Neoptera</taxon>
        <taxon>Endopterygota</taxon>
        <taxon>Diptera</taxon>
        <taxon>Nematocera</taxon>
        <taxon>Psychodoidea</taxon>
        <taxon>Psychodidae</taxon>
        <taxon>Phlebotomus</taxon>
        <taxon>Larroussius</taxon>
    </lineage>
</organism>
<feature type="domain" description="Ras-associating" evidence="3">
    <location>
        <begin position="1"/>
        <end position="82"/>
    </location>
</feature>
<feature type="coiled-coil region" evidence="1">
    <location>
        <begin position="346"/>
        <end position="399"/>
    </location>
</feature>
<dbReference type="Pfam" id="PF21712">
    <property type="entry name" value="RASSF8-10_RA"/>
    <property type="match status" value="1"/>
</dbReference>
<evidence type="ECO:0000256" key="1">
    <source>
        <dbReference type="SAM" id="Coils"/>
    </source>
</evidence>
<dbReference type="InterPro" id="IPR048944">
    <property type="entry name" value="RASSF8_RA"/>
</dbReference>
<feature type="compositionally biased region" description="Low complexity" evidence="2">
    <location>
        <begin position="88"/>
        <end position="107"/>
    </location>
</feature>
<sequence length="528" mass="59480">MELKVWVEGIQRIVCGVTETTTCQDVVFALAHATGKVGRFTLIERWRNNERLLAPTENPLKILMKWGEYSSDVQFILQRSDQVKSPALQSPQQILRQQQRQQEQQPSPDLAQSVLVSPQSDRLKENMSPMERGRETRKSFNSGSGSLDLKSDNVGIVRGVPQKSPTPPRTMTPIHTPQGSNEPLYAGIVKPPQSSAATVTKSGEFTSADVRNALDRKTSVGGFSGSSESILEGPPISSNGALVPPPYRDPPPPRNSPLQHTSKAETPPRSVAGGSLELVEAQYLHNGAQYRDLIQLIKLQREKISMQQADLTKYDAEIVYLESKEREQTQQLEAIAREISKTDQIFRQGNEQYVEEENELVRQQEKTLKSEITLLRSKLANCETELLQCKNKIRHLMDDIQIEQRALNRQFDTRQQMERQIVVEVDRIQVEIEQIVKTAESSNKTMENLKKEVSFIETAIAEKKKQVEHLVNEMKEVNLQSLAVAPSEEIRHLLEGSNRPGSTRRIIGSPRQLENAVPTSKNPHGVWV</sequence>
<dbReference type="InterPro" id="IPR048945">
    <property type="entry name" value="RASSF8/10_RA"/>
</dbReference>
<dbReference type="SUPFAM" id="SSF54236">
    <property type="entry name" value="Ubiquitin-like"/>
    <property type="match status" value="1"/>
</dbReference>
<dbReference type="InterPro" id="IPR033593">
    <property type="entry name" value="N-RASSF"/>
</dbReference>
<dbReference type="EMBL" id="GIFK01003582">
    <property type="protein sequence ID" value="NBJ61285.1"/>
    <property type="molecule type" value="Transcribed_RNA"/>
</dbReference>
<dbReference type="SMART" id="SM00314">
    <property type="entry name" value="RA"/>
    <property type="match status" value="1"/>
</dbReference>
<feature type="region of interest" description="Disordered" evidence="2">
    <location>
        <begin position="87"/>
        <end position="188"/>
    </location>
</feature>
<dbReference type="CDD" id="cd16134">
    <property type="entry name" value="RA_RASSF8"/>
    <property type="match status" value="1"/>
</dbReference>